<evidence type="ECO:0000256" key="10">
    <source>
        <dbReference type="RuleBase" id="RU000659"/>
    </source>
</evidence>
<evidence type="ECO:0000256" key="2">
    <source>
        <dbReference type="ARBA" id="ARBA00022491"/>
    </source>
</evidence>
<keyword evidence="4 9" id="KW-0810">Translation regulation</keyword>
<proteinExistence type="inferred from homology"/>
<evidence type="ECO:0000313" key="11">
    <source>
        <dbReference type="EMBL" id="GAB0058029.1"/>
    </source>
</evidence>
<evidence type="ECO:0000256" key="8">
    <source>
        <dbReference type="ARBA" id="ARBA00035241"/>
    </source>
</evidence>
<evidence type="ECO:0000256" key="9">
    <source>
        <dbReference type="HAMAP-Rule" id="MF_01318"/>
    </source>
</evidence>
<dbReference type="EMBL" id="BAAFGK010000004">
    <property type="protein sequence ID" value="GAB0058029.1"/>
    <property type="molecule type" value="Genomic_DNA"/>
</dbReference>
<dbReference type="Gene3D" id="3.30.190.20">
    <property type="match status" value="1"/>
</dbReference>
<keyword evidence="9" id="KW-0820">tRNA-binding</keyword>
<keyword evidence="12" id="KW-1185">Reference proteome</keyword>
<dbReference type="CDD" id="cd00403">
    <property type="entry name" value="Ribosomal_L1"/>
    <property type="match status" value="1"/>
</dbReference>
<keyword evidence="6 9" id="KW-0689">Ribosomal protein</keyword>
<keyword evidence="7 9" id="KW-0687">Ribonucleoprotein</keyword>
<evidence type="ECO:0000256" key="5">
    <source>
        <dbReference type="ARBA" id="ARBA00022884"/>
    </source>
</evidence>
<dbReference type="Gene3D" id="3.40.50.790">
    <property type="match status" value="1"/>
</dbReference>
<accession>A0ABQ0CAX2</accession>
<evidence type="ECO:0000256" key="4">
    <source>
        <dbReference type="ARBA" id="ARBA00022845"/>
    </source>
</evidence>
<name>A0ABQ0CAX2_9PROT</name>
<dbReference type="PROSITE" id="PS01199">
    <property type="entry name" value="RIBOSOMAL_L1"/>
    <property type="match status" value="1"/>
</dbReference>
<dbReference type="GO" id="GO:0005840">
    <property type="term" value="C:ribosome"/>
    <property type="evidence" value="ECO:0007669"/>
    <property type="project" value="UniProtKB-KW"/>
</dbReference>
<gene>
    <name evidence="9 11" type="primary">rplA</name>
    <name evidence="11" type="ORF">SIID45300_02364</name>
</gene>
<comment type="caution">
    <text evidence="11">The sequence shown here is derived from an EMBL/GenBank/DDBJ whole genome shotgun (WGS) entry which is preliminary data.</text>
</comment>
<dbReference type="InterPro" id="IPR023673">
    <property type="entry name" value="Ribosomal_uL1_CS"/>
</dbReference>
<reference evidence="11 12" key="1">
    <citation type="submission" date="2024-05" db="EMBL/GenBank/DDBJ databases">
        <authorList>
            <consortium name="Candidatus Magnetaquicoccaceae bacterium FCR-1 genome sequencing consortium"/>
            <person name="Shimoshige H."/>
            <person name="Shimamura S."/>
            <person name="Taoka A."/>
            <person name="Kobayashi H."/>
            <person name="Maekawa T."/>
        </authorList>
    </citation>
    <scope>NUCLEOTIDE SEQUENCE [LARGE SCALE GENOMIC DNA]</scope>
    <source>
        <strain evidence="11 12">FCR-1</strain>
    </source>
</reference>
<dbReference type="PANTHER" id="PTHR36427:SF3">
    <property type="entry name" value="LARGE RIBOSOMAL SUBUNIT PROTEIN UL1M"/>
    <property type="match status" value="1"/>
</dbReference>
<comment type="function">
    <text evidence="9">Protein L1 is also a translational repressor protein, it controls the translation of the L11 operon by binding to its mRNA.</text>
</comment>
<dbReference type="InterPro" id="IPR028364">
    <property type="entry name" value="Ribosomal_uL1/biogenesis"/>
</dbReference>
<dbReference type="PANTHER" id="PTHR36427">
    <property type="entry name" value="54S RIBOSOMAL PROTEIN L1, MITOCHONDRIAL"/>
    <property type="match status" value="1"/>
</dbReference>
<dbReference type="RefSeq" id="WP_420905709.1">
    <property type="nucleotide sequence ID" value="NZ_BAAFGK010000004.1"/>
</dbReference>
<reference evidence="11 12" key="2">
    <citation type="submission" date="2024-09" db="EMBL/GenBank/DDBJ databases">
        <title>Draft genome sequence of Candidatus Magnetaquicoccaceae bacterium FCR-1.</title>
        <authorList>
            <person name="Shimoshige H."/>
            <person name="Shimamura S."/>
            <person name="Taoka A."/>
            <person name="Kobayashi H."/>
            <person name="Maekawa T."/>
        </authorList>
    </citation>
    <scope>NUCLEOTIDE SEQUENCE [LARGE SCALE GENOMIC DNA]</scope>
    <source>
        <strain evidence="11 12">FCR-1</strain>
    </source>
</reference>
<dbReference type="PIRSF" id="PIRSF002155">
    <property type="entry name" value="Ribosomal_L1"/>
    <property type="match status" value="1"/>
</dbReference>
<dbReference type="InterPro" id="IPR005878">
    <property type="entry name" value="Ribosom_uL1_bac-type"/>
</dbReference>
<comment type="similarity">
    <text evidence="1 9 10">Belongs to the universal ribosomal protein uL1 family.</text>
</comment>
<dbReference type="HAMAP" id="MF_01318_B">
    <property type="entry name" value="Ribosomal_uL1_B"/>
    <property type="match status" value="1"/>
</dbReference>
<keyword evidence="2 9" id="KW-0678">Repressor</keyword>
<evidence type="ECO:0000313" key="12">
    <source>
        <dbReference type="Proteomes" id="UP001628193"/>
    </source>
</evidence>
<dbReference type="NCBIfam" id="TIGR01169">
    <property type="entry name" value="rplA_bact"/>
    <property type="match status" value="1"/>
</dbReference>
<keyword evidence="5 9" id="KW-0694">RNA-binding</keyword>
<comment type="subunit">
    <text evidence="9">Part of the 50S ribosomal subunit.</text>
</comment>
<comment type="function">
    <text evidence="9">Binds directly to 23S rRNA. The L1 stalk is quite mobile in the ribosome, and is involved in E site tRNA release.</text>
</comment>
<keyword evidence="3 9" id="KW-0699">rRNA-binding</keyword>
<evidence type="ECO:0000256" key="1">
    <source>
        <dbReference type="ARBA" id="ARBA00010531"/>
    </source>
</evidence>
<dbReference type="InterPro" id="IPR002143">
    <property type="entry name" value="Ribosomal_uL1"/>
</dbReference>
<dbReference type="InterPro" id="IPR023674">
    <property type="entry name" value="Ribosomal_uL1-like"/>
</dbReference>
<sequence length="229" mass="24631">MAKRGKRIKALWEGLDRTTQFTLEDAVRLVKEKSNAKFDESVEIAVNLGVDPRHADQMVRGTVELPHGTGKTVRILAFAKGDKAQEALAAGADYVGADELVEKIQGGWLEFDRVVACPDVMGIVGRLGRVLGPRGLMPNPKLGTVTFDMTGIIKSIKAGQVAFRVEKAGIIHAGVGKVSFDADKISDNCRALVGQLKKQRPTVVKGTYVKKVTVSSTMGPGVRVDVHTV</sequence>
<dbReference type="InterPro" id="IPR016095">
    <property type="entry name" value="Ribosomal_uL1_3-a/b-sand"/>
</dbReference>
<organism evidence="11 12">
    <name type="scientific">Candidatus Magnetaquiglobus chichijimensis</name>
    <dbReference type="NCBI Taxonomy" id="3141448"/>
    <lineage>
        <taxon>Bacteria</taxon>
        <taxon>Pseudomonadati</taxon>
        <taxon>Pseudomonadota</taxon>
        <taxon>Magnetococcia</taxon>
        <taxon>Magnetococcales</taxon>
        <taxon>Candidatus Magnetaquicoccaceae</taxon>
        <taxon>Candidatus Magnetaquiglobus</taxon>
    </lineage>
</organism>
<dbReference type="Pfam" id="PF00687">
    <property type="entry name" value="Ribosomal_L1"/>
    <property type="match status" value="1"/>
</dbReference>
<evidence type="ECO:0000256" key="3">
    <source>
        <dbReference type="ARBA" id="ARBA00022730"/>
    </source>
</evidence>
<dbReference type="SUPFAM" id="SSF56808">
    <property type="entry name" value="Ribosomal protein L1"/>
    <property type="match status" value="1"/>
</dbReference>
<evidence type="ECO:0000256" key="6">
    <source>
        <dbReference type="ARBA" id="ARBA00022980"/>
    </source>
</evidence>
<dbReference type="Proteomes" id="UP001628193">
    <property type="component" value="Unassembled WGS sequence"/>
</dbReference>
<evidence type="ECO:0000256" key="7">
    <source>
        <dbReference type="ARBA" id="ARBA00023274"/>
    </source>
</evidence>
<protein>
    <recommendedName>
        <fullName evidence="8 9">Large ribosomal subunit protein uL1</fullName>
    </recommendedName>
</protein>